<dbReference type="Proteomes" id="UP001374535">
    <property type="component" value="Chromosome 9"/>
</dbReference>
<evidence type="ECO:0000313" key="4">
    <source>
        <dbReference type="Proteomes" id="UP001374535"/>
    </source>
</evidence>
<keyword evidence="4" id="KW-1185">Reference proteome</keyword>
<evidence type="ECO:0000313" key="3">
    <source>
        <dbReference type="EMBL" id="WVY96008.1"/>
    </source>
</evidence>
<dbReference type="InterPro" id="IPR057670">
    <property type="entry name" value="SH3_retrovirus"/>
</dbReference>
<feature type="compositionally biased region" description="Low complexity" evidence="1">
    <location>
        <begin position="114"/>
        <end position="124"/>
    </location>
</feature>
<accession>A0AAQ3MS88</accession>
<feature type="domain" description="Retroviral polymerase SH3-like" evidence="2">
    <location>
        <begin position="5"/>
        <end position="53"/>
    </location>
</feature>
<reference evidence="3 4" key="1">
    <citation type="journal article" date="2023" name="Life. Sci Alliance">
        <title>Evolutionary insights into 3D genome organization and epigenetic landscape of Vigna mungo.</title>
        <authorList>
            <person name="Junaid A."/>
            <person name="Singh B."/>
            <person name="Bhatia S."/>
        </authorList>
    </citation>
    <scope>NUCLEOTIDE SEQUENCE [LARGE SCALE GENOMIC DNA]</scope>
    <source>
        <strain evidence="3">Urdbean</strain>
    </source>
</reference>
<evidence type="ECO:0000256" key="1">
    <source>
        <dbReference type="SAM" id="MobiDB-lite"/>
    </source>
</evidence>
<organism evidence="3 4">
    <name type="scientific">Vigna mungo</name>
    <name type="common">Black gram</name>
    <name type="synonym">Phaseolus mungo</name>
    <dbReference type="NCBI Taxonomy" id="3915"/>
    <lineage>
        <taxon>Eukaryota</taxon>
        <taxon>Viridiplantae</taxon>
        <taxon>Streptophyta</taxon>
        <taxon>Embryophyta</taxon>
        <taxon>Tracheophyta</taxon>
        <taxon>Spermatophyta</taxon>
        <taxon>Magnoliopsida</taxon>
        <taxon>eudicotyledons</taxon>
        <taxon>Gunneridae</taxon>
        <taxon>Pentapetalae</taxon>
        <taxon>rosids</taxon>
        <taxon>fabids</taxon>
        <taxon>Fabales</taxon>
        <taxon>Fabaceae</taxon>
        <taxon>Papilionoideae</taxon>
        <taxon>50 kb inversion clade</taxon>
        <taxon>NPAAA clade</taxon>
        <taxon>indigoferoid/millettioid clade</taxon>
        <taxon>Phaseoleae</taxon>
        <taxon>Vigna</taxon>
    </lineage>
</organism>
<feature type="region of interest" description="Disordered" evidence="1">
    <location>
        <begin position="112"/>
        <end position="135"/>
    </location>
</feature>
<protein>
    <recommendedName>
        <fullName evidence="2">Retroviral polymerase SH3-like domain-containing protein</fullName>
    </recommendedName>
</protein>
<evidence type="ECO:0000259" key="2">
    <source>
        <dbReference type="Pfam" id="PF25597"/>
    </source>
</evidence>
<gene>
    <name evidence="3" type="ORF">V8G54_028159</name>
</gene>
<name>A0AAQ3MS88_VIGMU</name>
<sequence>MSPGLDKLSTCAIKCVFLSYSCLQKRYRCYSLKTKNYYMFVNVTFFEETPYFSPSAQDIHLIQHVLPILVAESSIPSVHANVNFSQSLLEPSSPLIDILHHKTPRNNPVIQEYSESSTSNSSPSPLNIMTPGEDDSRCPSLLGKVLVPLETHILFIIF</sequence>
<dbReference type="AlphaFoldDB" id="A0AAQ3MS88"/>
<proteinExistence type="predicted"/>
<dbReference type="Pfam" id="PF25597">
    <property type="entry name" value="SH3_retrovirus"/>
    <property type="match status" value="1"/>
</dbReference>
<dbReference type="EMBL" id="CP144692">
    <property type="protein sequence ID" value="WVY96008.1"/>
    <property type="molecule type" value="Genomic_DNA"/>
</dbReference>